<dbReference type="InParanoid" id="A0A6M4HA95"/>
<keyword evidence="1" id="KW-0805">Transcription regulation</keyword>
<dbReference type="PANTHER" id="PTHR46796:SF15">
    <property type="entry name" value="BLL1074 PROTEIN"/>
    <property type="match status" value="1"/>
</dbReference>
<keyword evidence="7" id="KW-1185">Reference proteome</keyword>
<dbReference type="InterPro" id="IPR018060">
    <property type="entry name" value="HTH_AraC"/>
</dbReference>
<feature type="domain" description="HTH araC/xylS-type" evidence="5">
    <location>
        <begin position="160"/>
        <end position="259"/>
    </location>
</feature>
<dbReference type="Pfam" id="PF20240">
    <property type="entry name" value="DUF6597"/>
    <property type="match status" value="1"/>
</dbReference>
<dbReference type="InterPro" id="IPR046532">
    <property type="entry name" value="DUF6597"/>
</dbReference>
<dbReference type="EMBL" id="CP053073">
    <property type="protein sequence ID" value="QJR15778.1"/>
    <property type="molecule type" value="Genomic_DNA"/>
</dbReference>
<evidence type="ECO:0000256" key="1">
    <source>
        <dbReference type="ARBA" id="ARBA00023015"/>
    </source>
</evidence>
<reference evidence="6 7" key="1">
    <citation type="submission" date="2020-04" db="EMBL/GenBank/DDBJ databases">
        <title>Usitatibacter rugosus gen. nov., sp. nov. and Usitatibacter palustris sp. nov., novel members of Usitatibacteraceae fam. nov. within the order Nitrosomonadales isolated from soil.</title>
        <authorList>
            <person name="Huber K.J."/>
            <person name="Neumann-Schaal M."/>
            <person name="Geppert A."/>
            <person name="Luckner M."/>
            <person name="Wanner G."/>
            <person name="Overmann J."/>
        </authorList>
    </citation>
    <scope>NUCLEOTIDE SEQUENCE [LARGE SCALE GENOMIC DNA]</scope>
    <source>
        <strain evidence="6 7">Swamp67</strain>
    </source>
</reference>
<dbReference type="Gene3D" id="1.10.10.60">
    <property type="entry name" value="Homeodomain-like"/>
    <property type="match status" value="1"/>
</dbReference>
<dbReference type="SMART" id="SM00342">
    <property type="entry name" value="HTH_ARAC"/>
    <property type="match status" value="1"/>
</dbReference>
<evidence type="ECO:0000313" key="6">
    <source>
        <dbReference type="EMBL" id="QJR15778.1"/>
    </source>
</evidence>
<keyword evidence="3" id="KW-0804">Transcription</keyword>
<organism evidence="6 7">
    <name type="scientific">Usitatibacter palustris</name>
    <dbReference type="NCBI Taxonomy" id="2732487"/>
    <lineage>
        <taxon>Bacteria</taxon>
        <taxon>Pseudomonadati</taxon>
        <taxon>Pseudomonadota</taxon>
        <taxon>Betaproteobacteria</taxon>
        <taxon>Nitrosomonadales</taxon>
        <taxon>Usitatibacteraceae</taxon>
        <taxon>Usitatibacter</taxon>
    </lineage>
</organism>
<dbReference type="GO" id="GO:0043565">
    <property type="term" value="F:sequence-specific DNA binding"/>
    <property type="evidence" value="ECO:0007669"/>
    <property type="project" value="InterPro"/>
</dbReference>
<evidence type="ECO:0000313" key="7">
    <source>
        <dbReference type="Proteomes" id="UP000503096"/>
    </source>
</evidence>
<sequence>MLTREPGARLRPWVRTLWATEAADSIPGAATRERVLPTAEMHLVIRVSDTPLRIFDGIDDEVGHSTSAGVLGGIRAQAHLRDVSQPVSAVGAMLRPGACEALFAVPADELTGRHTPLDALWGSAFAPFRAQLQDAQGLAERLDVFERLLAQRLPRIRGLHPAVAHALERFAFAPRVTEVVKETGYSHRRFIALFRRTVGVAPKDHLRLQRFQRVLEQLKNDPGIAWADLAQAAGYSDQPHFNREFREFAGITPEGWRAARPEHPHHVPVNSLQDAPRRAR</sequence>
<name>A0A6M4HA95_9PROT</name>
<feature type="region of interest" description="Disordered" evidence="4">
    <location>
        <begin position="257"/>
        <end position="280"/>
    </location>
</feature>
<accession>A0A6M4HA95</accession>
<proteinExistence type="predicted"/>
<dbReference type="Pfam" id="PF12833">
    <property type="entry name" value="HTH_18"/>
    <property type="match status" value="1"/>
</dbReference>
<keyword evidence="2" id="KW-0238">DNA-binding</keyword>
<evidence type="ECO:0000256" key="4">
    <source>
        <dbReference type="SAM" id="MobiDB-lite"/>
    </source>
</evidence>
<dbReference type="GO" id="GO:0003700">
    <property type="term" value="F:DNA-binding transcription factor activity"/>
    <property type="evidence" value="ECO:0007669"/>
    <property type="project" value="InterPro"/>
</dbReference>
<evidence type="ECO:0000259" key="5">
    <source>
        <dbReference type="PROSITE" id="PS01124"/>
    </source>
</evidence>
<dbReference type="InterPro" id="IPR050204">
    <property type="entry name" value="AraC_XylS_family_regulators"/>
</dbReference>
<dbReference type="InterPro" id="IPR009057">
    <property type="entry name" value="Homeodomain-like_sf"/>
</dbReference>
<dbReference type="RefSeq" id="WP_171163361.1">
    <property type="nucleotide sequence ID" value="NZ_CP053073.1"/>
</dbReference>
<dbReference type="AlphaFoldDB" id="A0A6M4HA95"/>
<gene>
    <name evidence="6" type="ORF">DSM104440_02604</name>
</gene>
<evidence type="ECO:0000256" key="2">
    <source>
        <dbReference type="ARBA" id="ARBA00023125"/>
    </source>
</evidence>
<protein>
    <recommendedName>
        <fullName evidence="5">HTH araC/xylS-type domain-containing protein</fullName>
    </recommendedName>
</protein>
<dbReference type="PROSITE" id="PS01124">
    <property type="entry name" value="HTH_ARAC_FAMILY_2"/>
    <property type="match status" value="1"/>
</dbReference>
<dbReference type="PANTHER" id="PTHR46796">
    <property type="entry name" value="HTH-TYPE TRANSCRIPTIONAL ACTIVATOR RHAS-RELATED"/>
    <property type="match status" value="1"/>
</dbReference>
<dbReference type="SUPFAM" id="SSF46689">
    <property type="entry name" value="Homeodomain-like"/>
    <property type="match status" value="1"/>
</dbReference>
<dbReference type="KEGG" id="upl:DSM104440_02604"/>
<dbReference type="Proteomes" id="UP000503096">
    <property type="component" value="Chromosome"/>
</dbReference>
<evidence type="ECO:0000256" key="3">
    <source>
        <dbReference type="ARBA" id="ARBA00023163"/>
    </source>
</evidence>